<name>A0AAD4T3K8_9MAGN</name>
<evidence type="ECO:0000313" key="1">
    <source>
        <dbReference type="EMBL" id="KAI3935369.1"/>
    </source>
</evidence>
<dbReference type="Proteomes" id="UP001202328">
    <property type="component" value="Unassembled WGS sequence"/>
</dbReference>
<dbReference type="AlphaFoldDB" id="A0AAD4T3K8"/>
<dbReference type="InterPro" id="IPR011659">
    <property type="entry name" value="WD40"/>
</dbReference>
<organism evidence="1 2">
    <name type="scientific">Papaver atlanticum</name>
    <dbReference type="NCBI Taxonomy" id="357466"/>
    <lineage>
        <taxon>Eukaryota</taxon>
        <taxon>Viridiplantae</taxon>
        <taxon>Streptophyta</taxon>
        <taxon>Embryophyta</taxon>
        <taxon>Tracheophyta</taxon>
        <taxon>Spermatophyta</taxon>
        <taxon>Magnoliopsida</taxon>
        <taxon>Ranunculales</taxon>
        <taxon>Papaveraceae</taxon>
        <taxon>Papaveroideae</taxon>
        <taxon>Papaver</taxon>
    </lineage>
</organism>
<comment type="caution">
    <text evidence="1">The sequence shown here is derived from an EMBL/GenBank/DDBJ whole genome shotgun (WGS) entry which is preliminary data.</text>
</comment>
<dbReference type="Gene3D" id="2.120.10.30">
    <property type="entry name" value="TolB, C-terminal domain"/>
    <property type="match status" value="3"/>
</dbReference>
<dbReference type="Pfam" id="PF07676">
    <property type="entry name" value="PD40"/>
    <property type="match status" value="3"/>
</dbReference>
<dbReference type="PANTHER" id="PTHR32161">
    <property type="entry name" value="DPP6 N-TERMINAL DOMAIN-LIKE PROTEIN"/>
    <property type="match status" value="1"/>
</dbReference>
<protein>
    <submittedName>
        <fullName evidence="1">Uncharacterized protein</fullName>
    </submittedName>
</protein>
<dbReference type="SUPFAM" id="SSF82171">
    <property type="entry name" value="DPP6 N-terminal domain-like"/>
    <property type="match status" value="1"/>
</dbReference>
<proteinExistence type="predicted"/>
<accession>A0AAD4T3K8</accession>
<sequence>METTPTGVIVFTTIGVTHYGFDIFSVKVPSNLDEPAVECHQLTDGVSINFNGQFVDEDETITYISERTGAPQIYLTQKSTISSTPAELLPTVATSLFQDRPVIRNDKLYFVSAHENPNQAFKSWSAVYSKTLGGRENDEIVRVTPRGVVDYSPAVSRSGNLIAVASYGDREWKGEFHDLDTDIVVFKDSDPTQRVAVSEKGGWPTFSDDGSIFFHRKCEDGWWSIFRVGLPENICDLNEFEFSSRRVTPPGVHAFTPSASHDGKRIAVATRRRGDKFRHIEIFDLESESFYKVTESISPGFHHYNPFFSPESGFLGYHRFRGESGQGESTIPNLIPVISPLKHLNIFRLNGAFPSLSSDGNFIAYNHDLAANAGVQIAKSDGTKVWTVFRNKIAFGVSWSQAENNVIYSSIGPIFESAKMTVQIARISFDKTQLENEDVDRISAEVKMLTKEDSGNNAFPSCSPDGKDIVFRSGRSGYKNLYMVDAVNGEFDGKIRRLTEGPWIDTMPSWSPDGKLIAFSSNRHNPADEGCFSIYFINPDGTNLHRFFIQGVDKEQADRERINHVYFSPDSKWILFTANLGGNSAEPVSLPNQFQPYGDLYIVKVADGSGLQRLTCNAYENGTPTWHSGSAYLDKELLASKESENFKRGEKLKGQFAEPLWITFDI</sequence>
<dbReference type="PANTHER" id="PTHR32161:SF9">
    <property type="entry name" value="TOLB PROTEIN-LIKE PROTEIN"/>
    <property type="match status" value="1"/>
</dbReference>
<gene>
    <name evidence="1" type="ORF">MKW98_027189</name>
</gene>
<evidence type="ECO:0000313" key="2">
    <source>
        <dbReference type="Proteomes" id="UP001202328"/>
    </source>
</evidence>
<keyword evidence="2" id="KW-1185">Reference proteome</keyword>
<dbReference type="InterPro" id="IPR011042">
    <property type="entry name" value="6-blade_b-propeller_TolB-like"/>
</dbReference>
<dbReference type="EMBL" id="JAJJMB010006269">
    <property type="protein sequence ID" value="KAI3935369.1"/>
    <property type="molecule type" value="Genomic_DNA"/>
</dbReference>
<reference evidence="1" key="1">
    <citation type="submission" date="2022-04" db="EMBL/GenBank/DDBJ databases">
        <title>A functionally conserved STORR gene fusion in Papaver species that diverged 16.8 million years ago.</title>
        <authorList>
            <person name="Catania T."/>
        </authorList>
    </citation>
    <scope>NUCLEOTIDE SEQUENCE</scope>
    <source>
        <strain evidence="1">S-188037</strain>
    </source>
</reference>